<dbReference type="OrthoDB" id="5485224at2"/>
<dbReference type="Pfam" id="PF20245">
    <property type="entry name" value="DUF6600"/>
    <property type="match status" value="1"/>
</dbReference>
<evidence type="ECO:0000256" key="2">
    <source>
        <dbReference type="SAM" id="SignalP"/>
    </source>
</evidence>
<sequence>MKTKKIQAFIRLLLLGILFSSCATAYRTQAQVASPAGPITYQTFYDDLAPYGTWINYPGYGQVWHPSLAADFRPYATGGHWVYSDEGWAWASDYGWGWAPFHYGRWLYDDLYGWLWIPGYDWSPAWVTWGYTGNYYCWAPLMPGIAVNVAFNTWRPHSVYWNVVERGHIYDRNLTGAIQRPAVVSNIHNNITIINNFNTTRAHNNYYSRGPEVADVQKYTSTQISRVSIREIAKNNRSADNSRSTGYNSGTAHSTPGKGNRGSRNSNIPQKGALNVYRPVVQQPQTGRQPQPREFKQVERNNTRPVQSVNDGMIGQRQEQMTNVNRLPRQAGMPAGRGGRRARR</sequence>
<dbReference type="EMBL" id="FMZO01000002">
    <property type="protein sequence ID" value="SDC33573.1"/>
    <property type="molecule type" value="Genomic_DNA"/>
</dbReference>
<dbReference type="RefSeq" id="WP_143019648.1">
    <property type="nucleotide sequence ID" value="NZ_FMZO01000002.1"/>
</dbReference>
<evidence type="ECO:0000313" key="3">
    <source>
        <dbReference type="EMBL" id="SDC33573.1"/>
    </source>
</evidence>
<feature type="signal peptide" evidence="2">
    <location>
        <begin position="1"/>
        <end position="25"/>
    </location>
</feature>
<feature type="compositionally biased region" description="Low complexity" evidence="1">
    <location>
        <begin position="278"/>
        <end position="290"/>
    </location>
</feature>
<gene>
    <name evidence="3" type="ORF">SAMN04487894_10274</name>
</gene>
<dbReference type="PROSITE" id="PS51257">
    <property type="entry name" value="PROKAR_LIPOPROTEIN"/>
    <property type="match status" value="1"/>
</dbReference>
<evidence type="ECO:0008006" key="5">
    <source>
        <dbReference type="Google" id="ProtNLM"/>
    </source>
</evidence>
<protein>
    <recommendedName>
        <fullName evidence="5">YXWGXW repeat-containing protein</fullName>
    </recommendedName>
</protein>
<accession>A0A1G6KRJ3</accession>
<feature type="chain" id="PRO_5011562780" description="YXWGXW repeat-containing protein" evidence="2">
    <location>
        <begin position="26"/>
        <end position="344"/>
    </location>
</feature>
<dbReference type="STRING" id="1285928.SAMN04487894_10274"/>
<dbReference type="Proteomes" id="UP000198757">
    <property type="component" value="Unassembled WGS sequence"/>
</dbReference>
<keyword evidence="4" id="KW-1185">Reference proteome</keyword>
<feature type="compositionally biased region" description="Basic and acidic residues" evidence="1">
    <location>
        <begin position="291"/>
        <end position="302"/>
    </location>
</feature>
<keyword evidence="2" id="KW-0732">Signal</keyword>
<feature type="region of interest" description="Disordered" evidence="1">
    <location>
        <begin position="230"/>
        <end position="309"/>
    </location>
</feature>
<feature type="compositionally biased region" description="Polar residues" evidence="1">
    <location>
        <begin position="235"/>
        <end position="254"/>
    </location>
</feature>
<name>A0A1G6KRJ3_NIADE</name>
<dbReference type="InterPro" id="IPR046535">
    <property type="entry name" value="DUF6600"/>
</dbReference>
<dbReference type="AlphaFoldDB" id="A0A1G6KRJ3"/>
<evidence type="ECO:0000313" key="4">
    <source>
        <dbReference type="Proteomes" id="UP000198757"/>
    </source>
</evidence>
<proteinExistence type="predicted"/>
<evidence type="ECO:0000256" key="1">
    <source>
        <dbReference type="SAM" id="MobiDB-lite"/>
    </source>
</evidence>
<organism evidence="3 4">
    <name type="scientific">Niabella drilacis (strain DSM 25811 / CCM 8410 / CCUG 62505 / LMG 26954 / E90)</name>
    <dbReference type="NCBI Taxonomy" id="1285928"/>
    <lineage>
        <taxon>Bacteria</taxon>
        <taxon>Pseudomonadati</taxon>
        <taxon>Bacteroidota</taxon>
        <taxon>Chitinophagia</taxon>
        <taxon>Chitinophagales</taxon>
        <taxon>Chitinophagaceae</taxon>
        <taxon>Niabella</taxon>
    </lineage>
</organism>
<reference evidence="4" key="1">
    <citation type="submission" date="2016-10" db="EMBL/GenBank/DDBJ databases">
        <authorList>
            <person name="Varghese N."/>
            <person name="Submissions S."/>
        </authorList>
    </citation>
    <scope>NUCLEOTIDE SEQUENCE [LARGE SCALE GENOMIC DNA]</scope>
    <source>
        <strain evidence="4">DSM 25811 / CCM 8410 / LMG 26954 / E90</strain>
    </source>
</reference>